<protein>
    <recommendedName>
        <fullName evidence="1">Glycosyltransferase 2-like domain-containing protein</fullName>
    </recommendedName>
</protein>
<dbReference type="GO" id="GO:0044010">
    <property type="term" value="P:single-species biofilm formation"/>
    <property type="evidence" value="ECO:0007669"/>
    <property type="project" value="TreeGrafter"/>
</dbReference>
<dbReference type="PATRIC" id="fig|796943.3.peg.1177"/>
<dbReference type="Gene3D" id="3.90.550.10">
    <property type="entry name" value="Spore Coat Polysaccharide Biosynthesis Protein SpsA, Chain A"/>
    <property type="match status" value="1"/>
</dbReference>
<evidence type="ECO:0000313" key="2">
    <source>
        <dbReference type="EMBL" id="EHL11943.1"/>
    </source>
</evidence>
<dbReference type="InterPro" id="IPR001173">
    <property type="entry name" value="Glyco_trans_2-like"/>
</dbReference>
<dbReference type="AlphaFoldDB" id="G9WN40"/>
<dbReference type="SUPFAM" id="SSF53448">
    <property type="entry name" value="Nucleotide-diphospho-sugar transferases"/>
    <property type="match status" value="1"/>
</dbReference>
<dbReference type="HOGENOM" id="CLU_061778_1_0_9"/>
<dbReference type="EMBL" id="AFZC02000003">
    <property type="protein sequence ID" value="EHL11943.1"/>
    <property type="molecule type" value="Genomic_DNA"/>
</dbReference>
<proteinExistence type="predicted"/>
<dbReference type="PANTHER" id="PTHR43685:SF13">
    <property type="entry name" value="O ANTIGEN BIOSYNTHESIS RHAMNOSYLTRANSFERASE RFBN"/>
    <property type="match status" value="1"/>
</dbReference>
<name>G9WN40_9FIRM</name>
<accession>G9WN40</accession>
<keyword evidence="3" id="KW-1185">Reference proteome</keyword>
<evidence type="ECO:0000313" key="3">
    <source>
        <dbReference type="Proteomes" id="UP000018461"/>
    </source>
</evidence>
<dbReference type="InterPro" id="IPR050834">
    <property type="entry name" value="Glycosyltransf_2"/>
</dbReference>
<evidence type="ECO:0000259" key="1">
    <source>
        <dbReference type="Pfam" id="PF00535"/>
    </source>
</evidence>
<dbReference type="Pfam" id="PF00535">
    <property type="entry name" value="Glycos_transf_2"/>
    <property type="match status" value="1"/>
</dbReference>
<dbReference type="PANTHER" id="PTHR43685">
    <property type="entry name" value="GLYCOSYLTRANSFERASE"/>
    <property type="match status" value="1"/>
</dbReference>
<reference evidence="2" key="2">
    <citation type="submission" date="2013-03" db="EMBL/GenBank/DDBJ databases">
        <title>The Genome Sequence of Oribacterium sp. ACB1.</title>
        <authorList>
            <consortium name="The Broad Institute Genomics Platform"/>
            <consortium name="The Broad Institute Genome Sequencing Center for Infectious Disease"/>
            <person name="Earl A."/>
            <person name="Ward D."/>
            <person name="Feldgarden M."/>
            <person name="Gevers D."/>
            <person name="Sizova M."/>
            <person name="Hazen A."/>
            <person name="Epstein S."/>
            <person name="Walker B."/>
            <person name="Young S."/>
            <person name="Zeng Q."/>
            <person name="Gargeya S."/>
            <person name="Fitzgerald M."/>
            <person name="Haas B."/>
            <person name="Abouelleil A."/>
            <person name="Allen A.W."/>
            <person name="Alvarado L."/>
            <person name="Arachchi H.M."/>
            <person name="Berlin A.M."/>
            <person name="Chapman S.B."/>
            <person name="Gainer-Dewar J."/>
            <person name="Goldberg J."/>
            <person name="Griggs A."/>
            <person name="Gujja S."/>
            <person name="Hansen M."/>
            <person name="Howarth C."/>
            <person name="Imamovic A."/>
            <person name="Ireland A."/>
            <person name="Larimer J."/>
            <person name="McCowan C."/>
            <person name="Murphy C."/>
            <person name="Pearson M."/>
            <person name="Poon T.W."/>
            <person name="Priest M."/>
            <person name="Roberts A."/>
            <person name="Saif S."/>
            <person name="Shea T."/>
            <person name="Sisk P."/>
            <person name="Sykes S."/>
            <person name="Wortman J."/>
            <person name="Nusbaum C."/>
            <person name="Birren B."/>
        </authorList>
    </citation>
    <scope>NUCLEOTIDE SEQUENCE [LARGE SCALE GENOMIC DNA]</scope>
    <source>
        <strain evidence="2">ACB1</strain>
    </source>
</reference>
<organism evidence="2 3">
    <name type="scientific">Oribacterium parvum ACB1</name>
    <dbReference type="NCBI Taxonomy" id="796943"/>
    <lineage>
        <taxon>Bacteria</taxon>
        <taxon>Bacillati</taxon>
        <taxon>Bacillota</taxon>
        <taxon>Clostridia</taxon>
        <taxon>Lachnospirales</taxon>
        <taxon>Lachnospiraceae</taxon>
        <taxon>Oribacterium</taxon>
    </lineage>
</organism>
<gene>
    <name evidence="2" type="ORF">HMPREF9625_00773</name>
</gene>
<dbReference type="InterPro" id="IPR029044">
    <property type="entry name" value="Nucleotide-diphossugar_trans"/>
</dbReference>
<feature type="domain" description="Glycosyltransferase 2-like" evidence="1">
    <location>
        <begin position="36"/>
        <end position="204"/>
    </location>
</feature>
<comment type="caution">
    <text evidence="2">The sequence shown here is derived from an EMBL/GenBank/DDBJ whole genome shotgun (WGS) entry which is preliminary data.</text>
</comment>
<sequence length="340" mass="39395">MEKREGNAEYKAMGKSSSVSGCFTAGQTEEASSFDVIIPCYKPGEKFRKLLKALEKQELPPKKVILINTEERYFPKDVLKDTKLDIRLHHISRRDFDHAYARNLGVSFSDTPYFLCMTDDAVPADEKMTRALLSAFSQDSKIAEVYARQCCTKESSFDERLSRTFNYGEASQIKGMEDLNRLGIKCFFASNVCCMYKREIFSSLGGFLVPTIFNEDMIFAARAEQAGYKVAYQAEARVYHSHRFTALQQFRRNFDLGVSHRDYREIFDLVPPEKEGIRMIMQNSKAVLSEGKAYLLFPLFFRTVFRFLGYKAGRNYSRIPKFLLRRFTLNPQYFQNKKIL</sequence>
<dbReference type="RefSeq" id="WP_009534633.1">
    <property type="nucleotide sequence ID" value="NZ_KE148312.1"/>
</dbReference>
<dbReference type="Proteomes" id="UP000018461">
    <property type="component" value="Unassembled WGS sequence"/>
</dbReference>
<dbReference type="STRING" id="796943.HMPREF9625_00773"/>
<reference evidence="2" key="1">
    <citation type="submission" date="2011-08" db="EMBL/GenBank/DDBJ databases">
        <authorList>
            <consortium name="The Broad Institute Genome Sequencing Platform"/>
            <person name="Earl A."/>
            <person name="Ward D."/>
            <person name="Feldgarden M."/>
            <person name="Gevers D."/>
            <person name="Sizova M."/>
            <person name="Hazen A."/>
            <person name="Epstein S."/>
            <person name="Young S.K."/>
            <person name="Zeng Q."/>
            <person name="Gargeya S."/>
            <person name="Fitzgerald M."/>
            <person name="Haas B."/>
            <person name="Abouelleil A."/>
            <person name="Alvarado L."/>
            <person name="Arachchi H.M."/>
            <person name="Berlin A."/>
            <person name="Brown A."/>
            <person name="Chapman S.B."/>
            <person name="Chen Z."/>
            <person name="Dunbar C."/>
            <person name="Freedman E."/>
            <person name="Gearin G."/>
            <person name="Gellesch M."/>
            <person name="Goldberg J."/>
            <person name="Griggs A."/>
            <person name="Gujja S."/>
            <person name="Heiman D."/>
            <person name="Howarth C."/>
            <person name="Larson L."/>
            <person name="Lui A."/>
            <person name="MacDonald P.J.P."/>
            <person name="Montmayeur A."/>
            <person name="Murphy C."/>
            <person name="Neiman D."/>
            <person name="Pearson M."/>
            <person name="Priest M."/>
            <person name="Roberts A."/>
            <person name="Saif S."/>
            <person name="Shea T."/>
            <person name="Shenoy N."/>
            <person name="Sisk P."/>
            <person name="Stolte C."/>
            <person name="Sykes S."/>
            <person name="Wortman J."/>
            <person name="Nusbaum C."/>
            <person name="Birren B."/>
        </authorList>
    </citation>
    <scope>NUCLEOTIDE SEQUENCE</scope>
    <source>
        <strain evidence="2">ACB1</strain>
    </source>
</reference>